<dbReference type="PANTHER" id="PTHR10270">
    <property type="entry name" value="SOX TRANSCRIPTION FACTOR"/>
    <property type="match status" value="1"/>
</dbReference>
<dbReference type="EMBL" id="ML170263">
    <property type="protein sequence ID" value="TDL15751.1"/>
    <property type="molecule type" value="Genomic_DNA"/>
</dbReference>
<feature type="region of interest" description="Disordered" evidence="4">
    <location>
        <begin position="341"/>
        <end position="382"/>
    </location>
</feature>
<feature type="region of interest" description="Disordered" evidence="4">
    <location>
        <begin position="441"/>
        <end position="529"/>
    </location>
</feature>
<dbReference type="CDD" id="cd01389">
    <property type="entry name" value="HMG-box_ROX1-like"/>
    <property type="match status" value="1"/>
</dbReference>
<evidence type="ECO:0000256" key="3">
    <source>
        <dbReference type="PROSITE-ProRule" id="PRU00267"/>
    </source>
</evidence>
<feature type="compositionally biased region" description="Low complexity" evidence="4">
    <location>
        <begin position="343"/>
        <end position="381"/>
    </location>
</feature>
<dbReference type="SUPFAM" id="SSF47095">
    <property type="entry name" value="HMG-box"/>
    <property type="match status" value="1"/>
</dbReference>
<feature type="compositionally biased region" description="Polar residues" evidence="4">
    <location>
        <begin position="108"/>
        <end position="117"/>
    </location>
</feature>
<feature type="compositionally biased region" description="Low complexity" evidence="4">
    <location>
        <begin position="511"/>
        <end position="522"/>
    </location>
</feature>
<dbReference type="GO" id="GO:0030154">
    <property type="term" value="P:cell differentiation"/>
    <property type="evidence" value="ECO:0007669"/>
    <property type="project" value="TreeGrafter"/>
</dbReference>
<feature type="DNA-binding region" description="HMG box" evidence="3">
    <location>
        <begin position="184"/>
        <end position="266"/>
    </location>
</feature>
<evidence type="ECO:0000259" key="5">
    <source>
        <dbReference type="PROSITE" id="PS50118"/>
    </source>
</evidence>
<feature type="compositionally biased region" description="Low complexity" evidence="4">
    <location>
        <begin position="139"/>
        <end position="153"/>
    </location>
</feature>
<feature type="compositionally biased region" description="Basic residues" evidence="4">
    <location>
        <begin position="444"/>
        <end position="462"/>
    </location>
</feature>
<feature type="compositionally biased region" description="Low complexity" evidence="4">
    <location>
        <begin position="83"/>
        <end position="95"/>
    </location>
</feature>
<keyword evidence="7" id="KW-1185">Reference proteome</keyword>
<dbReference type="GO" id="GO:0001228">
    <property type="term" value="F:DNA-binding transcription activator activity, RNA polymerase II-specific"/>
    <property type="evidence" value="ECO:0007669"/>
    <property type="project" value="TreeGrafter"/>
</dbReference>
<dbReference type="SMART" id="SM00398">
    <property type="entry name" value="HMG"/>
    <property type="match status" value="1"/>
</dbReference>
<feature type="compositionally biased region" description="Polar residues" evidence="4">
    <location>
        <begin position="492"/>
        <end position="506"/>
    </location>
</feature>
<evidence type="ECO:0000256" key="1">
    <source>
        <dbReference type="ARBA" id="ARBA00023125"/>
    </source>
</evidence>
<feature type="region of interest" description="Disordered" evidence="4">
    <location>
        <begin position="78"/>
        <end position="186"/>
    </location>
</feature>
<feature type="compositionally biased region" description="Basic residues" evidence="4">
    <location>
        <begin position="624"/>
        <end position="635"/>
    </location>
</feature>
<feature type="compositionally biased region" description="Polar residues" evidence="4">
    <location>
        <begin position="573"/>
        <end position="594"/>
    </location>
</feature>
<organism evidence="6 7">
    <name type="scientific">Rickenella mellea</name>
    <dbReference type="NCBI Taxonomy" id="50990"/>
    <lineage>
        <taxon>Eukaryota</taxon>
        <taxon>Fungi</taxon>
        <taxon>Dikarya</taxon>
        <taxon>Basidiomycota</taxon>
        <taxon>Agaricomycotina</taxon>
        <taxon>Agaricomycetes</taxon>
        <taxon>Hymenochaetales</taxon>
        <taxon>Rickenellaceae</taxon>
        <taxon>Rickenella</taxon>
    </lineage>
</organism>
<evidence type="ECO:0000313" key="7">
    <source>
        <dbReference type="Proteomes" id="UP000294933"/>
    </source>
</evidence>
<keyword evidence="1 3" id="KW-0238">DNA-binding</keyword>
<dbReference type="InterPro" id="IPR050140">
    <property type="entry name" value="SRY-related_HMG-box_TF-like"/>
</dbReference>
<dbReference type="Gene3D" id="1.10.30.10">
    <property type="entry name" value="High mobility group box domain"/>
    <property type="match status" value="1"/>
</dbReference>
<protein>
    <recommendedName>
        <fullName evidence="5">HMG box domain-containing protein</fullName>
    </recommendedName>
</protein>
<feature type="region of interest" description="Disordered" evidence="4">
    <location>
        <begin position="571"/>
        <end position="600"/>
    </location>
</feature>
<dbReference type="AlphaFoldDB" id="A0A4Y7PL73"/>
<dbReference type="Proteomes" id="UP000294933">
    <property type="component" value="Unassembled WGS sequence"/>
</dbReference>
<dbReference type="InterPro" id="IPR036910">
    <property type="entry name" value="HMG_box_dom_sf"/>
</dbReference>
<dbReference type="Pfam" id="PF00505">
    <property type="entry name" value="HMG_box"/>
    <property type="match status" value="1"/>
</dbReference>
<dbReference type="GO" id="GO:0005634">
    <property type="term" value="C:nucleus"/>
    <property type="evidence" value="ECO:0007669"/>
    <property type="project" value="UniProtKB-UniRule"/>
</dbReference>
<accession>A0A4Y7PL73</accession>
<feature type="region of interest" description="Disordered" evidence="4">
    <location>
        <begin position="416"/>
        <end position="435"/>
    </location>
</feature>
<keyword evidence="2" id="KW-0804">Transcription</keyword>
<gene>
    <name evidence="6" type="ORF">BD410DRAFT_852635</name>
</gene>
<dbReference type="OrthoDB" id="6247875at2759"/>
<feature type="region of interest" description="Disordered" evidence="4">
    <location>
        <begin position="255"/>
        <end position="278"/>
    </location>
</feature>
<name>A0A4Y7PL73_9AGAM</name>
<dbReference type="PROSITE" id="PS50118">
    <property type="entry name" value="HMG_BOX_2"/>
    <property type="match status" value="1"/>
</dbReference>
<keyword evidence="3" id="KW-0539">Nucleus</keyword>
<feature type="compositionally biased region" description="Low complexity" evidence="4">
    <location>
        <begin position="641"/>
        <end position="663"/>
    </location>
</feature>
<evidence type="ECO:0000313" key="6">
    <source>
        <dbReference type="EMBL" id="TDL15751.1"/>
    </source>
</evidence>
<evidence type="ECO:0000256" key="2">
    <source>
        <dbReference type="ARBA" id="ARBA00023163"/>
    </source>
</evidence>
<dbReference type="VEuPathDB" id="FungiDB:BD410DRAFT_852635"/>
<dbReference type="PANTHER" id="PTHR10270:SF161">
    <property type="entry name" value="SEX-DETERMINING REGION Y PROTEIN"/>
    <property type="match status" value="1"/>
</dbReference>
<proteinExistence type="predicted"/>
<feature type="compositionally biased region" description="Polar residues" evidence="4">
    <location>
        <begin position="418"/>
        <end position="432"/>
    </location>
</feature>
<feature type="compositionally biased region" description="Basic and acidic residues" evidence="4">
    <location>
        <begin position="255"/>
        <end position="267"/>
    </location>
</feature>
<sequence>MPVVRNNGGGHRITRSHGRIAVSGWQPETELWDREDGNEYVEVDMSRHLYLDAFQDNSPDAQDAAEHREHAVIQLHDHDEDQSQTMTPSSTSSYTLHPTSPPVYFRRTTGQSLTSMPSSVSVSSSSQHQHRHQLPTPPTSRTSSPSSGSPLLEGRGRPRGSGTGSKSSTERRARRNRERDPSWVPRPKNAFFQFRRAFVREHKERKEAARNGHAGAFVGDFTPGTVSLSKIAGDAWKLLAPEERERWKKMAEEEREEHARNHPDYRFRPVRRGPSAKQKARMLGSSFAFDDAAMIKDEDADAEHDIDIAIRRHTIPTMVLHGRGRSLDLDLSPPSAFLRLRQSTSSPCGSVSSSAPSRSSSSSPSFDYTSTSSPRSWCSSPDEAEIGVGDLHQLRLSSSSPSASASASVPIYYPTAGSHYSPTSTRPSTPYNERSELILPSHPHQSHHHHHHHHHAHSHSHSYPRVPSPLSLAPIQANPATPPPSEACDTLGQVQSNHHSQPQTGSAGHATYYTNTTTTTNNGVHPGQGGSSRDYFNLFTDLDDSNVVPLINMHNSSNAVLQEQDITPRHIHQQQQTQCVASQPGVSTSATSSPRMAPASMGRTMSPLTAVYTSVAHLNLAQHQHQHQHQYQHQHQHQEDASTPASSSTSPASATTSSYSVPSITLTPPQPSLHPILPEHHHRMIADVTLPVMQSPIDDEHHADVASLHQLCNGNGNSVDCTTVAHNVSIHGNGNGNAPNGIGISRDEDSTYQRDLDAYHMGVEHYNIGLGLDLGGVGGAEELDHLFPTTGDITDWALDFERASPPDAA</sequence>
<reference evidence="6 7" key="1">
    <citation type="submission" date="2018-06" db="EMBL/GenBank/DDBJ databases">
        <title>A transcriptomic atlas of mushroom development highlights an independent origin of complex multicellularity.</title>
        <authorList>
            <consortium name="DOE Joint Genome Institute"/>
            <person name="Krizsan K."/>
            <person name="Almasi E."/>
            <person name="Merenyi Z."/>
            <person name="Sahu N."/>
            <person name="Viragh M."/>
            <person name="Koszo T."/>
            <person name="Mondo S."/>
            <person name="Kiss B."/>
            <person name="Balint B."/>
            <person name="Kues U."/>
            <person name="Barry K."/>
            <person name="Hegedus J.C."/>
            <person name="Henrissat B."/>
            <person name="Johnson J."/>
            <person name="Lipzen A."/>
            <person name="Ohm R."/>
            <person name="Nagy I."/>
            <person name="Pangilinan J."/>
            <person name="Yan J."/>
            <person name="Xiong Y."/>
            <person name="Grigoriev I.V."/>
            <person name="Hibbett D.S."/>
            <person name="Nagy L.G."/>
        </authorList>
    </citation>
    <scope>NUCLEOTIDE SEQUENCE [LARGE SCALE GENOMIC DNA]</scope>
    <source>
        <strain evidence="6 7">SZMC22713</strain>
    </source>
</reference>
<dbReference type="STRING" id="50990.A0A4Y7PL73"/>
<dbReference type="InterPro" id="IPR009071">
    <property type="entry name" value="HMG_box_dom"/>
</dbReference>
<feature type="region of interest" description="Disordered" evidence="4">
    <location>
        <begin position="621"/>
        <end position="675"/>
    </location>
</feature>
<feature type="domain" description="HMG box" evidence="5">
    <location>
        <begin position="184"/>
        <end position="266"/>
    </location>
</feature>
<dbReference type="GO" id="GO:0000978">
    <property type="term" value="F:RNA polymerase II cis-regulatory region sequence-specific DNA binding"/>
    <property type="evidence" value="ECO:0007669"/>
    <property type="project" value="TreeGrafter"/>
</dbReference>
<evidence type="ECO:0000256" key="4">
    <source>
        <dbReference type="SAM" id="MobiDB-lite"/>
    </source>
</evidence>